<reference evidence="3 4" key="1">
    <citation type="submission" date="2022-10" db="EMBL/GenBank/DDBJ databases">
        <title>High-quality genome sequences of two octocoral-associated bacteria, Endozoicomonas euniceicola EF212 and Endozoicomonas gorgoniicola PS125.</title>
        <authorList>
            <person name="Chiou Y.-J."/>
            <person name="Chen Y.-H."/>
        </authorList>
    </citation>
    <scope>NUCLEOTIDE SEQUENCE [LARGE SCALE GENOMIC DNA]</scope>
    <source>
        <strain evidence="3 4">PS125</strain>
    </source>
</reference>
<dbReference type="RefSeq" id="WP_262564403.1">
    <property type="nucleotide sequence ID" value="NZ_JAPFCC010000001.1"/>
</dbReference>
<organism evidence="3 4">
    <name type="scientific">Endozoicomonas gorgoniicola</name>
    <dbReference type="NCBI Taxonomy" id="1234144"/>
    <lineage>
        <taxon>Bacteria</taxon>
        <taxon>Pseudomonadati</taxon>
        <taxon>Pseudomonadota</taxon>
        <taxon>Gammaproteobacteria</taxon>
        <taxon>Oceanospirillales</taxon>
        <taxon>Endozoicomonadaceae</taxon>
        <taxon>Endozoicomonas</taxon>
    </lineage>
</organism>
<protein>
    <recommendedName>
        <fullName evidence="2">Putative adhesin Stv domain-containing protein</fullName>
    </recommendedName>
</protein>
<evidence type="ECO:0000313" key="4">
    <source>
        <dbReference type="Proteomes" id="UP001209854"/>
    </source>
</evidence>
<sequence>MNPSTVSHPAPEMHKQLLDGKLNLFGLNWHKENVQNLIILAHGGIKKSNALKVSRHITIPVWTTLFFYAPAGFVLFTNNSLSKLMRGKYPPLEAVLPNEKTPNYELFFDSKDFSLKDEAIYIDLIDGRYDFTPSFAQHPFRVYDVVTTEPSGSKGISLEEVLNVLYHTGHPYPQIHCMFCRSIYGAESQYYRPGYHNPPFSSK</sequence>
<evidence type="ECO:0000256" key="1">
    <source>
        <dbReference type="SAM" id="Phobius"/>
    </source>
</evidence>
<dbReference type="InterPro" id="IPR049002">
    <property type="entry name" value="Stv"/>
</dbReference>
<evidence type="ECO:0000259" key="2">
    <source>
        <dbReference type="Pfam" id="PF21527"/>
    </source>
</evidence>
<dbReference type="Proteomes" id="UP001209854">
    <property type="component" value="Unassembled WGS sequence"/>
</dbReference>
<feature type="domain" description="Putative adhesin Stv" evidence="2">
    <location>
        <begin position="37"/>
        <end position="182"/>
    </location>
</feature>
<keyword evidence="1" id="KW-0812">Transmembrane</keyword>
<name>A0ABT3MZ54_9GAMM</name>
<proteinExistence type="predicted"/>
<dbReference type="EMBL" id="JAPFCC010000001">
    <property type="protein sequence ID" value="MCW7554647.1"/>
    <property type="molecule type" value="Genomic_DNA"/>
</dbReference>
<accession>A0ABT3MZ54</accession>
<keyword evidence="1" id="KW-0472">Membrane</keyword>
<comment type="caution">
    <text evidence="3">The sequence shown here is derived from an EMBL/GenBank/DDBJ whole genome shotgun (WGS) entry which is preliminary data.</text>
</comment>
<keyword evidence="4" id="KW-1185">Reference proteome</keyword>
<evidence type="ECO:0000313" key="3">
    <source>
        <dbReference type="EMBL" id="MCW7554647.1"/>
    </source>
</evidence>
<feature type="transmembrane region" description="Helical" evidence="1">
    <location>
        <begin position="57"/>
        <end position="76"/>
    </location>
</feature>
<keyword evidence="1" id="KW-1133">Transmembrane helix</keyword>
<dbReference type="Pfam" id="PF21527">
    <property type="entry name" value="Stv"/>
    <property type="match status" value="1"/>
</dbReference>
<gene>
    <name evidence="3" type="ORF">NX722_18885</name>
</gene>